<name>A0A644W8Q2_9ZZZZ</name>
<accession>A0A644W8Q2</accession>
<reference evidence="1" key="1">
    <citation type="submission" date="2019-08" db="EMBL/GenBank/DDBJ databases">
        <authorList>
            <person name="Kucharzyk K."/>
            <person name="Murdoch R.W."/>
            <person name="Higgins S."/>
            <person name="Loffler F."/>
        </authorList>
    </citation>
    <scope>NUCLEOTIDE SEQUENCE</scope>
</reference>
<comment type="caution">
    <text evidence="1">The sequence shown here is derived from an EMBL/GenBank/DDBJ whole genome shotgun (WGS) entry which is preliminary data.</text>
</comment>
<sequence length="299" mass="33620">MKRKRILRVSLLFLVSALFLCAAAVSPSCADYSTSGTVGGSHPATYTIKCNPGDSFTVSVGSNYPTSVDILFMTPAGNEWAYNSVAGSDQRTSHELSHTAPSGKPANKAAYHHYKVSILASTNKQTRFSLKIIQRGNNKNLDREYLERAKKQLDALAKAISNERKRLSGAMNQQAERIKGIDEQQKSWKARLDTERAELARMADAIRSEQNKAARSSMVQSYKFRQADFNAKVEAFNRENAKRRALYNDWKGVREQRDTLDSFAKSILEAWKQNDIDRCVLIANGSRLAKSLGWRFMKR</sequence>
<organism evidence="1">
    <name type="scientific">bioreactor metagenome</name>
    <dbReference type="NCBI Taxonomy" id="1076179"/>
    <lineage>
        <taxon>unclassified sequences</taxon>
        <taxon>metagenomes</taxon>
        <taxon>ecological metagenomes</taxon>
    </lineage>
</organism>
<evidence type="ECO:0000313" key="1">
    <source>
        <dbReference type="EMBL" id="MPM00122.1"/>
    </source>
</evidence>
<gene>
    <name evidence="1" type="ORF">SDC9_46345</name>
</gene>
<dbReference type="AlphaFoldDB" id="A0A644W8Q2"/>
<protein>
    <submittedName>
        <fullName evidence="1">Uncharacterized protein</fullName>
    </submittedName>
</protein>
<dbReference type="EMBL" id="VSSQ01000709">
    <property type="protein sequence ID" value="MPM00122.1"/>
    <property type="molecule type" value="Genomic_DNA"/>
</dbReference>
<proteinExistence type="predicted"/>